<proteinExistence type="inferred from homology"/>
<keyword evidence="2 5" id="KW-0689">Ribosomal protein</keyword>
<dbReference type="SUPFAM" id="SSF54565">
    <property type="entry name" value="Ribosomal protein S16"/>
    <property type="match status" value="1"/>
</dbReference>
<keyword evidence="3" id="KW-0687">Ribonucleoprotein</keyword>
<dbReference type="PANTHER" id="PTHR12919">
    <property type="entry name" value="30S RIBOSOMAL PROTEIN S16"/>
    <property type="match status" value="1"/>
</dbReference>
<dbReference type="eggNOG" id="KOG3419">
    <property type="taxonomic scope" value="Eukaryota"/>
</dbReference>
<protein>
    <submittedName>
        <fullName evidence="5">30S ribosomal protein S16</fullName>
    </submittedName>
</protein>
<comment type="caution">
    <text evidence="5">The sequence shown here is derived from an EMBL/GenBank/DDBJ whole genome shotgun (WGS) entry which is preliminary data.</text>
</comment>
<dbReference type="GO" id="GO:0003735">
    <property type="term" value="F:structural constituent of ribosome"/>
    <property type="evidence" value="ECO:0007669"/>
    <property type="project" value="InterPro"/>
</dbReference>
<evidence type="ECO:0000256" key="2">
    <source>
        <dbReference type="ARBA" id="ARBA00022980"/>
    </source>
</evidence>
<dbReference type="InterPro" id="IPR023803">
    <property type="entry name" value="Ribosomal_bS16_dom_sf"/>
</dbReference>
<evidence type="ECO:0000256" key="3">
    <source>
        <dbReference type="ARBA" id="ARBA00023274"/>
    </source>
</evidence>
<dbReference type="EMBL" id="AMWN01000011">
    <property type="protein sequence ID" value="EXJ78728.1"/>
    <property type="molecule type" value="Genomic_DNA"/>
</dbReference>
<dbReference type="HAMAP" id="MF_00385">
    <property type="entry name" value="Ribosomal_bS16"/>
    <property type="match status" value="1"/>
</dbReference>
<dbReference type="GeneID" id="19163975"/>
<organism evidence="5 6">
    <name type="scientific">Capronia coronata CBS 617.96</name>
    <dbReference type="NCBI Taxonomy" id="1182541"/>
    <lineage>
        <taxon>Eukaryota</taxon>
        <taxon>Fungi</taxon>
        <taxon>Dikarya</taxon>
        <taxon>Ascomycota</taxon>
        <taxon>Pezizomycotina</taxon>
        <taxon>Eurotiomycetes</taxon>
        <taxon>Chaetothyriomycetidae</taxon>
        <taxon>Chaetothyriales</taxon>
        <taxon>Herpotrichiellaceae</taxon>
        <taxon>Capronia</taxon>
    </lineage>
</organism>
<dbReference type="HOGENOM" id="CLU_100590_2_2_1"/>
<evidence type="ECO:0000256" key="4">
    <source>
        <dbReference type="SAM" id="MobiDB-lite"/>
    </source>
</evidence>
<dbReference type="OrthoDB" id="407221at2759"/>
<feature type="compositionally biased region" description="Low complexity" evidence="4">
    <location>
        <begin position="116"/>
        <end position="126"/>
    </location>
</feature>
<dbReference type="STRING" id="1182541.W9XES1"/>
<reference evidence="5 6" key="1">
    <citation type="submission" date="2013-03" db="EMBL/GenBank/DDBJ databases">
        <title>The Genome Sequence of Capronia coronata CBS 617.96.</title>
        <authorList>
            <consortium name="The Broad Institute Genomics Platform"/>
            <person name="Cuomo C."/>
            <person name="de Hoog S."/>
            <person name="Gorbushina A."/>
            <person name="Walker B."/>
            <person name="Young S.K."/>
            <person name="Zeng Q."/>
            <person name="Gargeya S."/>
            <person name="Fitzgerald M."/>
            <person name="Haas B."/>
            <person name="Abouelleil A."/>
            <person name="Allen A.W."/>
            <person name="Alvarado L."/>
            <person name="Arachchi H.M."/>
            <person name="Berlin A.M."/>
            <person name="Chapman S.B."/>
            <person name="Gainer-Dewar J."/>
            <person name="Goldberg J."/>
            <person name="Griggs A."/>
            <person name="Gujja S."/>
            <person name="Hansen M."/>
            <person name="Howarth C."/>
            <person name="Imamovic A."/>
            <person name="Ireland A."/>
            <person name="Larimer J."/>
            <person name="McCowan C."/>
            <person name="Murphy C."/>
            <person name="Pearson M."/>
            <person name="Poon T.W."/>
            <person name="Priest M."/>
            <person name="Roberts A."/>
            <person name="Saif S."/>
            <person name="Shea T."/>
            <person name="Sisk P."/>
            <person name="Sykes S."/>
            <person name="Wortman J."/>
            <person name="Nusbaum C."/>
            <person name="Birren B."/>
        </authorList>
    </citation>
    <scope>NUCLEOTIDE SEQUENCE [LARGE SCALE GENOMIC DNA]</scope>
    <source>
        <strain evidence="5 6">CBS 617.96</strain>
    </source>
</reference>
<keyword evidence="6" id="KW-1185">Reference proteome</keyword>
<feature type="region of interest" description="Disordered" evidence="4">
    <location>
        <begin position="41"/>
        <end position="60"/>
    </location>
</feature>
<dbReference type="PANTHER" id="PTHR12919:SF20">
    <property type="entry name" value="SMALL RIBOSOMAL SUBUNIT PROTEIN BS16M"/>
    <property type="match status" value="1"/>
</dbReference>
<dbReference type="RefSeq" id="XP_007728176.1">
    <property type="nucleotide sequence ID" value="XM_007729986.1"/>
</dbReference>
<accession>W9XES1</accession>
<sequence length="137" mass="15008">MVLRIRLARFGTARKPVYNIILAQAKSARGKKPIEVLGTYNPIPQEPLATPDTPEFLPTGERFTSKKIKDVQLDMVRTKYWLGVGAQPTEPVEKLFSLIGLIEPKPSSKAQQPFRSTSSSSSTSTPTPTPTPEVATS</sequence>
<dbReference type="GO" id="GO:0005763">
    <property type="term" value="C:mitochondrial small ribosomal subunit"/>
    <property type="evidence" value="ECO:0007669"/>
    <property type="project" value="TreeGrafter"/>
</dbReference>
<name>W9XES1_9EURO</name>
<evidence type="ECO:0000256" key="1">
    <source>
        <dbReference type="ARBA" id="ARBA00006668"/>
    </source>
</evidence>
<dbReference type="Proteomes" id="UP000019484">
    <property type="component" value="Unassembled WGS sequence"/>
</dbReference>
<dbReference type="AlphaFoldDB" id="W9XES1"/>
<comment type="similarity">
    <text evidence="1">Belongs to the bacterial ribosomal protein bS16 family.</text>
</comment>
<dbReference type="Gene3D" id="3.30.1320.10">
    <property type="match status" value="1"/>
</dbReference>
<evidence type="ECO:0000313" key="6">
    <source>
        <dbReference type="Proteomes" id="UP000019484"/>
    </source>
</evidence>
<dbReference type="Pfam" id="PF00886">
    <property type="entry name" value="Ribosomal_S16"/>
    <property type="match status" value="1"/>
</dbReference>
<dbReference type="InterPro" id="IPR000307">
    <property type="entry name" value="Ribosomal_bS16"/>
</dbReference>
<evidence type="ECO:0000313" key="5">
    <source>
        <dbReference type="EMBL" id="EXJ78728.1"/>
    </source>
</evidence>
<gene>
    <name evidence="5" type="ORF">A1O1_09130</name>
</gene>
<dbReference type="NCBIfam" id="TIGR00002">
    <property type="entry name" value="S16"/>
    <property type="match status" value="1"/>
</dbReference>
<feature type="region of interest" description="Disordered" evidence="4">
    <location>
        <begin position="106"/>
        <end position="137"/>
    </location>
</feature>
<dbReference type="GO" id="GO:0032543">
    <property type="term" value="P:mitochondrial translation"/>
    <property type="evidence" value="ECO:0007669"/>
    <property type="project" value="TreeGrafter"/>
</dbReference>